<dbReference type="EMBL" id="RFFG01000194">
    <property type="protein sequence ID" value="RMI32479.1"/>
    <property type="molecule type" value="Genomic_DNA"/>
</dbReference>
<dbReference type="AlphaFoldDB" id="A0A3M2L438"/>
<accession>A0A3M2L438</accession>
<reference evidence="2 3" key="1">
    <citation type="submission" date="2018-10" db="EMBL/GenBank/DDBJ databases">
        <title>Isolation from soil.</title>
        <authorList>
            <person name="Hu J."/>
        </authorList>
    </citation>
    <scope>NUCLEOTIDE SEQUENCE [LARGE SCALE GENOMIC DNA]</scope>
    <source>
        <strain evidence="2 3">NEAU-Ht49</strain>
    </source>
</reference>
<dbReference type="Proteomes" id="UP000282674">
    <property type="component" value="Unassembled WGS sequence"/>
</dbReference>
<dbReference type="OrthoDB" id="1849013at2"/>
<organism evidence="2 3">
    <name type="scientific">Actinomadura harenae</name>
    <dbReference type="NCBI Taxonomy" id="2483351"/>
    <lineage>
        <taxon>Bacteria</taxon>
        <taxon>Bacillati</taxon>
        <taxon>Actinomycetota</taxon>
        <taxon>Actinomycetes</taxon>
        <taxon>Streptosporangiales</taxon>
        <taxon>Thermomonosporaceae</taxon>
        <taxon>Actinomadura</taxon>
    </lineage>
</organism>
<evidence type="ECO:0000313" key="3">
    <source>
        <dbReference type="Proteomes" id="UP000282674"/>
    </source>
</evidence>
<name>A0A3M2L438_9ACTN</name>
<feature type="region of interest" description="Disordered" evidence="1">
    <location>
        <begin position="70"/>
        <end position="99"/>
    </location>
</feature>
<evidence type="ECO:0008006" key="4">
    <source>
        <dbReference type="Google" id="ProtNLM"/>
    </source>
</evidence>
<feature type="compositionally biased region" description="Low complexity" evidence="1">
    <location>
        <begin position="82"/>
        <end position="91"/>
    </location>
</feature>
<proteinExistence type="predicted"/>
<gene>
    <name evidence="2" type="ORF">EBO15_41960</name>
</gene>
<keyword evidence="3" id="KW-1185">Reference proteome</keyword>
<evidence type="ECO:0000256" key="1">
    <source>
        <dbReference type="SAM" id="MobiDB-lite"/>
    </source>
</evidence>
<protein>
    <recommendedName>
        <fullName evidence="4">WD40 repeat domain-containing protein</fullName>
    </recommendedName>
</protein>
<sequence>MLSDHQQQLRDRFLAAPVLQAPPPWQPTLDRRTPIGGLLGIGFATHPNTGHDLVMVVSQDGHGLFDVSTGDKIARDHDPDPDTSTPDAAPDLTCPGPGPISGTRVHIAGLFGGGLHHTTPDGWSLDIVAPEWPHHRVLLSSNGNIYKDPHGQGWWHIFDSDHSTLRAAGFSPSGQTLAIATSSDLTVPFDCRWPMKSG</sequence>
<comment type="caution">
    <text evidence="2">The sequence shown here is derived from an EMBL/GenBank/DDBJ whole genome shotgun (WGS) entry which is preliminary data.</text>
</comment>
<evidence type="ECO:0000313" key="2">
    <source>
        <dbReference type="EMBL" id="RMI32479.1"/>
    </source>
</evidence>